<proteinExistence type="predicted"/>
<sequence length="80" mass="9669">MNNGSEFTGADFTSWCRKKRIHLSYNQPGKPMQSGFIKRFNGSYFRKILDAYLLIELEEVSFKRFVMLWYKLPHKKFFCF</sequence>
<comment type="caution">
    <text evidence="2">The sequence shown here is derived from an EMBL/GenBank/DDBJ whole genome shotgun (WGS) entry which is preliminary data.</text>
</comment>
<dbReference type="Gene3D" id="3.30.420.10">
    <property type="entry name" value="Ribonuclease H-like superfamily/Ribonuclease H"/>
    <property type="match status" value="1"/>
</dbReference>
<dbReference type="SUPFAM" id="SSF53098">
    <property type="entry name" value="Ribonuclease H-like"/>
    <property type="match status" value="1"/>
</dbReference>
<feature type="domain" description="Integrase catalytic" evidence="1">
    <location>
        <begin position="1"/>
        <end position="48"/>
    </location>
</feature>
<dbReference type="OrthoDB" id="930609at2"/>
<name>A0A3D8L6E1_9BACT</name>
<dbReference type="Proteomes" id="UP000256708">
    <property type="component" value="Unassembled WGS sequence"/>
</dbReference>
<dbReference type="EMBL" id="QRGR01000031">
    <property type="protein sequence ID" value="RDV12974.1"/>
    <property type="molecule type" value="Genomic_DNA"/>
</dbReference>
<dbReference type="GO" id="GO:0015074">
    <property type="term" value="P:DNA integration"/>
    <property type="evidence" value="ECO:0007669"/>
    <property type="project" value="InterPro"/>
</dbReference>
<dbReference type="InterPro" id="IPR001584">
    <property type="entry name" value="Integrase_cat-core"/>
</dbReference>
<dbReference type="AlphaFoldDB" id="A0A3D8L6E1"/>
<dbReference type="PANTHER" id="PTHR47515">
    <property type="entry name" value="LOW CALCIUM RESPONSE LOCUS PROTEIN T"/>
    <property type="match status" value="1"/>
</dbReference>
<evidence type="ECO:0000259" key="1">
    <source>
        <dbReference type="PROSITE" id="PS50994"/>
    </source>
</evidence>
<keyword evidence="3" id="KW-1185">Reference proteome</keyword>
<dbReference type="InterPro" id="IPR036397">
    <property type="entry name" value="RNaseH_sf"/>
</dbReference>
<evidence type="ECO:0000313" key="3">
    <source>
        <dbReference type="Proteomes" id="UP000256708"/>
    </source>
</evidence>
<dbReference type="RefSeq" id="WP_115567783.1">
    <property type="nucleotide sequence ID" value="NZ_QRGR01000031.1"/>
</dbReference>
<evidence type="ECO:0000313" key="2">
    <source>
        <dbReference type="EMBL" id="RDV12974.1"/>
    </source>
</evidence>
<dbReference type="PANTHER" id="PTHR47515:SF2">
    <property type="entry name" value="INTEGRASE CORE DOMAIN PROTEIN"/>
    <property type="match status" value="1"/>
</dbReference>
<reference evidence="3" key="1">
    <citation type="submission" date="2018-08" db="EMBL/GenBank/DDBJ databases">
        <authorList>
            <person name="Liu Z.-W."/>
            <person name="Du Z.-J."/>
        </authorList>
    </citation>
    <scope>NUCLEOTIDE SEQUENCE [LARGE SCALE GENOMIC DNA]</scope>
    <source>
        <strain evidence="3">H4X</strain>
    </source>
</reference>
<dbReference type="PROSITE" id="PS50994">
    <property type="entry name" value="INTEGRASE"/>
    <property type="match status" value="1"/>
</dbReference>
<accession>A0A3D8L6E1</accession>
<dbReference type="InterPro" id="IPR012337">
    <property type="entry name" value="RNaseH-like_sf"/>
</dbReference>
<organism evidence="2 3">
    <name type="scientific">Pontibacter diazotrophicus</name>
    <dbReference type="NCBI Taxonomy" id="1400979"/>
    <lineage>
        <taxon>Bacteria</taxon>
        <taxon>Pseudomonadati</taxon>
        <taxon>Bacteroidota</taxon>
        <taxon>Cytophagia</taxon>
        <taxon>Cytophagales</taxon>
        <taxon>Hymenobacteraceae</taxon>
        <taxon>Pontibacter</taxon>
    </lineage>
</organism>
<gene>
    <name evidence="2" type="ORF">DXT99_22165</name>
</gene>
<protein>
    <submittedName>
        <fullName evidence="2">Transposase</fullName>
    </submittedName>
</protein>
<dbReference type="GO" id="GO:0003676">
    <property type="term" value="F:nucleic acid binding"/>
    <property type="evidence" value="ECO:0007669"/>
    <property type="project" value="InterPro"/>
</dbReference>
<dbReference type="Pfam" id="PF13683">
    <property type="entry name" value="rve_3"/>
    <property type="match status" value="1"/>
</dbReference>